<dbReference type="Gene3D" id="1.20.1060.10">
    <property type="entry name" value="Taq DNA Polymerase, Chain T, domain 4"/>
    <property type="match status" value="1"/>
</dbReference>
<dbReference type="InterPro" id="IPR002298">
    <property type="entry name" value="DNA_polymerase_A"/>
</dbReference>
<keyword evidence="9 16" id="KW-0378">Hydrolase</keyword>
<evidence type="ECO:0000313" key="21">
    <source>
        <dbReference type="Proteomes" id="UP000774000"/>
    </source>
</evidence>
<evidence type="ECO:0000256" key="9">
    <source>
        <dbReference type="ARBA" id="ARBA00022801"/>
    </source>
</evidence>
<keyword evidence="12 16" id="KW-0238">DNA-binding</keyword>
<evidence type="ECO:0000256" key="8">
    <source>
        <dbReference type="ARBA" id="ARBA00022763"/>
    </source>
</evidence>
<dbReference type="GO" id="GO:0003677">
    <property type="term" value="F:DNA binding"/>
    <property type="evidence" value="ECO:0007669"/>
    <property type="project" value="UniProtKB-UniRule"/>
</dbReference>
<evidence type="ECO:0000256" key="2">
    <source>
        <dbReference type="ARBA" id="ARBA00012417"/>
    </source>
</evidence>
<dbReference type="InterPro" id="IPR008918">
    <property type="entry name" value="HhH2"/>
</dbReference>
<evidence type="ECO:0000256" key="12">
    <source>
        <dbReference type="ARBA" id="ARBA00023125"/>
    </source>
</evidence>
<evidence type="ECO:0000256" key="10">
    <source>
        <dbReference type="ARBA" id="ARBA00022839"/>
    </source>
</evidence>
<keyword evidence="8 16" id="KW-0227">DNA damage</keyword>
<reference evidence="20" key="1">
    <citation type="submission" date="2021-01" db="EMBL/GenBank/DDBJ databases">
        <title>Genomic Encyclopedia of Type Strains, Phase IV (KMG-IV): sequencing the most valuable type-strain genomes for metagenomic binning, comparative biology and taxonomic classification.</title>
        <authorList>
            <person name="Goeker M."/>
        </authorList>
    </citation>
    <scope>NUCLEOTIDE SEQUENCE</scope>
    <source>
        <strain evidence="20">DSM 23230</strain>
    </source>
</reference>
<dbReference type="PANTHER" id="PTHR10133">
    <property type="entry name" value="DNA POLYMERASE I"/>
    <property type="match status" value="1"/>
</dbReference>
<dbReference type="InterPro" id="IPR036279">
    <property type="entry name" value="5-3_exonuclease_C_sf"/>
</dbReference>
<dbReference type="CDD" id="cd08637">
    <property type="entry name" value="DNA_pol_A_pol_I_C"/>
    <property type="match status" value="1"/>
</dbReference>
<dbReference type="AlphaFoldDB" id="A0A939BPN6"/>
<dbReference type="Proteomes" id="UP000774000">
    <property type="component" value="Unassembled WGS sequence"/>
</dbReference>
<organism evidence="20 21">
    <name type="scientific">Halanaerobacter jeridensis</name>
    <dbReference type="NCBI Taxonomy" id="706427"/>
    <lineage>
        <taxon>Bacteria</taxon>
        <taxon>Bacillati</taxon>
        <taxon>Bacillota</taxon>
        <taxon>Clostridia</taxon>
        <taxon>Halanaerobiales</taxon>
        <taxon>Halobacteroidaceae</taxon>
        <taxon>Halanaerobacter</taxon>
    </lineage>
</organism>
<evidence type="ECO:0000256" key="3">
    <source>
        <dbReference type="ARBA" id="ARBA00020311"/>
    </source>
</evidence>
<dbReference type="InterPro" id="IPR036397">
    <property type="entry name" value="RNaseH_sf"/>
</dbReference>
<dbReference type="InterPro" id="IPR020045">
    <property type="entry name" value="DNA_polI_H3TH"/>
</dbReference>
<dbReference type="SUPFAM" id="SSF88723">
    <property type="entry name" value="PIN domain-like"/>
    <property type="match status" value="1"/>
</dbReference>
<keyword evidence="13 16" id="KW-0234">DNA repair</keyword>
<dbReference type="EC" id="2.7.7.7" evidence="2 15"/>
<dbReference type="PRINTS" id="PR00868">
    <property type="entry name" value="DNAPOLI"/>
</dbReference>
<feature type="domain" description="DNA-directed DNA polymerase family A palm" evidence="19">
    <location>
        <begin position="615"/>
        <end position="817"/>
    </location>
</feature>
<dbReference type="Gene3D" id="3.40.50.1010">
    <property type="entry name" value="5'-nuclease"/>
    <property type="match status" value="1"/>
</dbReference>
<evidence type="ECO:0000256" key="7">
    <source>
        <dbReference type="ARBA" id="ARBA00022722"/>
    </source>
</evidence>
<gene>
    <name evidence="16" type="primary">polA</name>
    <name evidence="20" type="ORF">JOC47_001947</name>
</gene>
<comment type="catalytic activity">
    <reaction evidence="14 16">
        <text>DNA(n) + a 2'-deoxyribonucleoside 5'-triphosphate = DNA(n+1) + diphosphate</text>
        <dbReference type="Rhea" id="RHEA:22508"/>
        <dbReference type="Rhea" id="RHEA-COMP:17339"/>
        <dbReference type="Rhea" id="RHEA-COMP:17340"/>
        <dbReference type="ChEBI" id="CHEBI:33019"/>
        <dbReference type="ChEBI" id="CHEBI:61560"/>
        <dbReference type="ChEBI" id="CHEBI:173112"/>
        <dbReference type="EC" id="2.7.7.7"/>
    </reaction>
</comment>
<keyword evidence="21" id="KW-1185">Reference proteome</keyword>
<evidence type="ECO:0000256" key="13">
    <source>
        <dbReference type="ARBA" id="ARBA00023204"/>
    </source>
</evidence>
<evidence type="ECO:0000313" key="20">
    <source>
        <dbReference type="EMBL" id="MBM7557093.1"/>
    </source>
</evidence>
<dbReference type="FunFam" id="1.10.150.20:FF:000002">
    <property type="entry name" value="DNA polymerase I"/>
    <property type="match status" value="1"/>
</dbReference>
<keyword evidence="7" id="KW-0540">Nuclease</keyword>
<sequence>MEEKENLYLLDGNSLTYRAFYALPESLTKSDGTVTNAVYGFTRMLISLVNNNEVDLLGVAFDLAAPTFRHEEYDDYKGNRKETPDTLKPQFAMVKEVLESLDVPTFEKEGFEADDLIGTLAKEAEEEGYQVTIVTGDRDNLQLISENIDVMYTRKGISDIVDYDLDKFREEYELEPLQLIDKKGLMGDSSDNIPGVDGIGKKTSTKLLKEFGDLETVLDNIDQVGGKKRKATLKKQADRARMSKKLATIKVDVPLEVDFETLNLSNWKTDQAKDVFTKMEFNSLISEIGGHSELEEIDYQEITDVEELRGIKLSDEVAVNLDLTGDKLDQNLEGLAIATGEKNYYIDLEEKELLGELEELLAQKELLMLDPKDQFRYLLQQEVEIGELIFEPLLADYLLHPSDDENDFTKVMENQLQLSLPEVEGREKLVLKTNTIFKLREELITKLENDEMLKLYNEIELPLIKVLAQLELNGIKVSSNKLEELGAELEEKIKEIEEKAYELAGEEFNLNSPKQLGNILFEKLGLPVIKKTKTGYSTSAKVLEKLEGKHEIIPLISEYRTYQKLNSTYVSPLEDYINPETGRIHTTYNQRVTATGRLSSTEPNLQNIPIRTEEGRRIRKIFVAEEGKKLVAADYSQVELRILAHISQDEGLKEAYNEGADIHSKTAKELFGLSTGDARRKAKAVNFGIAYGISAWGLADRLDISQKEAQEYIDLYFERYPKVEEYIEEQKYKAEDKGYVETIFNRRRYLPEITSSNYHRRQFAKRMAINTPIQGSGADIMKIAMIDVSDALEDSDLNADVLLQVHDELVLEVPEDEVEAVSELVREEMEAAADLDVDLEVDVKVGDNWNEMKKISD</sequence>
<dbReference type="Gene3D" id="1.10.150.20">
    <property type="entry name" value="5' to 3' exonuclease, C-terminal subdomain"/>
    <property type="match status" value="2"/>
</dbReference>
<dbReference type="CDD" id="cd06140">
    <property type="entry name" value="DNA_polA_I_Bacillus_like_exo"/>
    <property type="match status" value="1"/>
</dbReference>
<dbReference type="PROSITE" id="PS00447">
    <property type="entry name" value="DNA_POLYMERASE_A"/>
    <property type="match status" value="1"/>
</dbReference>
<comment type="function">
    <text evidence="16">In addition to polymerase activity, this DNA polymerase exhibits 5'-3' exonuclease activity.</text>
</comment>
<evidence type="ECO:0000256" key="11">
    <source>
        <dbReference type="ARBA" id="ARBA00022932"/>
    </source>
</evidence>
<evidence type="ECO:0000256" key="4">
    <source>
        <dbReference type="ARBA" id="ARBA00022679"/>
    </source>
</evidence>
<feature type="domain" description="5'-3' exonuclease" evidence="18">
    <location>
        <begin position="3"/>
        <end position="265"/>
    </location>
</feature>
<dbReference type="Pfam" id="PF02739">
    <property type="entry name" value="5_3_exonuc_N"/>
    <property type="match status" value="1"/>
</dbReference>
<comment type="caution">
    <text evidence="20">The sequence shown here is derived from an EMBL/GenBank/DDBJ whole genome shotgun (WGS) entry which is preliminary data.</text>
</comment>
<dbReference type="NCBIfam" id="TIGR00593">
    <property type="entry name" value="pola"/>
    <property type="match status" value="1"/>
</dbReference>
<dbReference type="InterPro" id="IPR054690">
    <property type="entry name" value="DNA_polI_exonuclease"/>
</dbReference>
<evidence type="ECO:0000256" key="6">
    <source>
        <dbReference type="ARBA" id="ARBA00022705"/>
    </source>
</evidence>
<keyword evidence="11 16" id="KW-0239">DNA-directed DNA polymerase</keyword>
<name>A0A939BPN6_9FIRM</name>
<dbReference type="InterPro" id="IPR001098">
    <property type="entry name" value="DNA-dir_DNA_pol_A_palm_dom"/>
</dbReference>
<dbReference type="PANTHER" id="PTHR10133:SF27">
    <property type="entry name" value="DNA POLYMERASE NU"/>
    <property type="match status" value="1"/>
</dbReference>
<dbReference type="InterPro" id="IPR002421">
    <property type="entry name" value="5-3_exonuclease"/>
</dbReference>
<dbReference type="CDD" id="cd09898">
    <property type="entry name" value="H3TH_53EXO"/>
    <property type="match status" value="1"/>
</dbReference>
<dbReference type="GO" id="GO:0008409">
    <property type="term" value="F:5'-3' exonuclease activity"/>
    <property type="evidence" value="ECO:0007669"/>
    <property type="project" value="UniProtKB-UniRule"/>
</dbReference>
<proteinExistence type="inferred from homology"/>
<dbReference type="FunFam" id="1.20.1060.10:FF:000001">
    <property type="entry name" value="DNA polymerase I"/>
    <property type="match status" value="1"/>
</dbReference>
<dbReference type="GO" id="GO:0006302">
    <property type="term" value="P:double-strand break repair"/>
    <property type="evidence" value="ECO:0007669"/>
    <property type="project" value="TreeGrafter"/>
</dbReference>
<evidence type="ECO:0000256" key="15">
    <source>
        <dbReference type="NCBIfam" id="TIGR00593"/>
    </source>
</evidence>
<comment type="subunit">
    <text evidence="16">Single-chain monomer with multiple functions.</text>
</comment>
<dbReference type="GO" id="GO:0003887">
    <property type="term" value="F:DNA-directed DNA polymerase activity"/>
    <property type="evidence" value="ECO:0007669"/>
    <property type="project" value="UniProtKB-UniRule"/>
</dbReference>
<evidence type="ECO:0000259" key="18">
    <source>
        <dbReference type="SMART" id="SM00475"/>
    </source>
</evidence>
<dbReference type="Pfam" id="PF22619">
    <property type="entry name" value="DNA_polI_exo1"/>
    <property type="match status" value="1"/>
</dbReference>
<dbReference type="InterPro" id="IPR019760">
    <property type="entry name" value="DNA-dir_DNA_pol_A_CS"/>
</dbReference>
<keyword evidence="6 16" id="KW-0235">DNA replication</keyword>
<evidence type="ECO:0000256" key="16">
    <source>
        <dbReference type="RuleBase" id="RU004460"/>
    </source>
</evidence>
<dbReference type="SUPFAM" id="SSF53098">
    <property type="entry name" value="Ribonuclease H-like"/>
    <property type="match status" value="1"/>
</dbReference>
<dbReference type="InterPro" id="IPR012337">
    <property type="entry name" value="RNaseH-like_sf"/>
</dbReference>
<comment type="similarity">
    <text evidence="1 16">Belongs to the DNA polymerase type-A family.</text>
</comment>
<dbReference type="NCBIfam" id="NF004397">
    <property type="entry name" value="PRK05755.1"/>
    <property type="match status" value="1"/>
</dbReference>
<dbReference type="GO" id="GO:0006261">
    <property type="term" value="P:DNA-templated DNA replication"/>
    <property type="evidence" value="ECO:0007669"/>
    <property type="project" value="UniProtKB-UniRule"/>
</dbReference>
<keyword evidence="17" id="KW-0175">Coiled coil</keyword>
<evidence type="ECO:0000256" key="14">
    <source>
        <dbReference type="ARBA" id="ARBA00049244"/>
    </source>
</evidence>
<dbReference type="Pfam" id="PF01367">
    <property type="entry name" value="5_3_exonuc"/>
    <property type="match status" value="1"/>
</dbReference>
<dbReference type="FunFam" id="1.10.150.20:FF:000003">
    <property type="entry name" value="DNA polymerase I"/>
    <property type="match status" value="1"/>
</dbReference>
<dbReference type="SMART" id="SM00279">
    <property type="entry name" value="HhH2"/>
    <property type="match status" value="1"/>
</dbReference>
<dbReference type="Pfam" id="PF00476">
    <property type="entry name" value="DNA_pol_A"/>
    <property type="match status" value="1"/>
</dbReference>
<dbReference type="Gene3D" id="3.30.70.370">
    <property type="match status" value="1"/>
</dbReference>
<keyword evidence="5 16" id="KW-0548">Nucleotidyltransferase</keyword>
<dbReference type="RefSeq" id="WP_204701857.1">
    <property type="nucleotide sequence ID" value="NZ_JAFBDQ010000009.1"/>
</dbReference>
<feature type="coiled-coil region" evidence="17">
    <location>
        <begin position="475"/>
        <end position="506"/>
    </location>
</feature>
<accession>A0A939BPN6</accession>
<dbReference type="InterPro" id="IPR018320">
    <property type="entry name" value="DNA_polymerase_1"/>
</dbReference>
<evidence type="ECO:0000256" key="5">
    <source>
        <dbReference type="ARBA" id="ARBA00022695"/>
    </source>
</evidence>
<dbReference type="InterPro" id="IPR029060">
    <property type="entry name" value="PIN-like_dom_sf"/>
</dbReference>
<dbReference type="SMART" id="SM00475">
    <property type="entry name" value="53EXOc"/>
    <property type="match status" value="1"/>
</dbReference>
<dbReference type="CDD" id="cd09859">
    <property type="entry name" value="PIN_53EXO"/>
    <property type="match status" value="1"/>
</dbReference>
<protein>
    <recommendedName>
        <fullName evidence="3 15">DNA polymerase I</fullName>
        <ecNumber evidence="2 15">2.7.7.7</ecNumber>
    </recommendedName>
</protein>
<dbReference type="InterPro" id="IPR020046">
    <property type="entry name" value="5-3_exonucl_a-hlix_arch_N"/>
</dbReference>
<dbReference type="FunFam" id="3.40.50.1010:FF:000001">
    <property type="entry name" value="DNA polymerase I"/>
    <property type="match status" value="1"/>
</dbReference>
<dbReference type="SMART" id="SM00482">
    <property type="entry name" value="POLAc"/>
    <property type="match status" value="1"/>
</dbReference>
<dbReference type="SUPFAM" id="SSF56672">
    <property type="entry name" value="DNA/RNA polymerases"/>
    <property type="match status" value="1"/>
</dbReference>
<keyword evidence="10 16" id="KW-0269">Exonuclease</keyword>
<dbReference type="SUPFAM" id="SSF47807">
    <property type="entry name" value="5' to 3' exonuclease, C-terminal subdomain"/>
    <property type="match status" value="1"/>
</dbReference>
<evidence type="ECO:0000256" key="17">
    <source>
        <dbReference type="SAM" id="Coils"/>
    </source>
</evidence>
<dbReference type="EMBL" id="JAFBDQ010000009">
    <property type="protein sequence ID" value="MBM7557093.1"/>
    <property type="molecule type" value="Genomic_DNA"/>
</dbReference>
<evidence type="ECO:0000259" key="19">
    <source>
        <dbReference type="SMART" id="SM00482"/>
    </source>
</evidence>
<evidence type="ECO:0000256" key="1">
    <source>
        <dbReference type="ARBA" id="ARBA00007705"/>
    </source>
</evidence>
<keyword evidence="4 16" id="KW-0808">Transferase</keyword>
<dbReference type="Gene3D" id="3.30.420.10">
    <property type="entry name" value="Ribonuclease H-like superfamily/Ribonuclease H"/>
    <property type="match status" value="1"/>
</dbReference>
<dbReference type="InterPro" id="IPR043502">
    <property type="entry name" value="DNA/RNA_pol_sf"/>
</dbReference>